<dbReference type="InterPro" id="IPR036097">
    <property type="entry name" value="HisK_dim/P_sf"/>
</dbReference>
<dbReference type="SUPFAM" id="SSF55874">
    <property type="entry name" value="ATPase domain of HSP90 chaperone/DNA topoisomerase II/histidine kinase"/>
    <property type="match status" value="1"/>
</dbReference>
<dbReference type="Pfam" id="PF13188">
    <property type="entry name" value="PAS_8"/>
    <property type="match status" value="1"/>
</dbReference>
<dbReference type="InterPro" id="IPR003661">
    <property type="entry name" value="HisK_dim/P_dom"/>
</dbReference>
<feature type="domain" description="PAS" evidence="9">
    <location>
        <begin position="233"/>
        <end position="277"/>
    </location>
</feature>
<keyword evidence="11" id="KW-0067">ATP-binding</keyword>
<dbReference type="InterPro" id="IPR050736">
    <property type="entry name" value="Sensor_HK_Regulatory"/>
</dbReference>
<evidence type="ECO:0000259" key="9">
    <source>
        <dbReference type="PROSITE" id="PS50112"/>
    </source>
</evidence>
<dbReference type="Proteomes" id="UP001606303">
    <property type="component" value="Unassembled WGS sequence"/>
</dbReference>
<dbReference type="InterPro" id="IPR013656">
    <property type="entry name" value="PAS_4"/>
</dbReference>
<keyword evidence="7" id="KW-1133">Transmembrane helix</keyword>
<dbReference type="PROSITE" id="PS50109">
    <property type="entry name" value="HIS_KIN"/>
    <property type="match status" value="1"/>
</dbReference>
<dbReference type="InterPro" id="IPR000014">
    <property type="entry name" value="PAS"/>
</dbReference>
<dbReference type="Gene3D" id="1.10.287.130">
    <property type="match status" value="1"/>
</dbReference>
<keyword evidence="7" id="KW-0472">Membrane</keyword>
<dbReference type="Gene3D" id="3.30.450.20">
    <property type="entry name" value="PAS domain"/>
    <property type="match status" value="2"/>
</dbReference>
<dbReference type="PROSITE" id="PS50113">
    <property type="entry name" value="PAC"/>
    <property type="match status" value="1"/>
</dbReference>
<dbReference type="Pfam" id="PF08448">
    <property type="entry name" value="PAS_4"/>
    <property type="match status" value="1"/>
</dbReference>
<dbReference type="Pfam" id="PF00512">
    <property type="entry name" value="HisKA"/>
    <property type="match status" value="1"/>
</dbReference>
<keyword evidence="5" id="KW-0418">Kinase</keyword>
<dbReference type="EC" id="2.7.13.3" evidence="2"/>
<dbReference type="InterPro" id="IPR035965">
    <property type="entry name" value="PAS-like_dom_sf"/>
</dbReference>
<dbReference type="SMART" id="SM00091">
    <property type="entry name" value="PAS"/>
    <property type="match status" value="2"/>
</dbReference>
<feature type="transmembrane region" description="Helical" evidence="7">
    <location>
        <begin position="17"/>
        <end position="38"/>
    </location>
</feature>
<evidence type="ECO:0000313" key="12">
    <source>
        <dbReference type="Proteomes" id="UP001606303"/>
    </source>
</evidence>
<evidence type="ECO:0000259" key="8">
    <source>
        <dbReference type="PROSITE" id="PS50109"/>
    </source>
</evidence>
<reference evidence="11 12" key="1">
    <citation type="submission" date="2024-08" db="EMBL/GenBank/DDBJ databases">
        <authorList>
            <person name="Lu H."/>
        </authorList>
    </citation>
    <scope>NUCLEOTIDE SEQUENCE [LARGE SCALE GENOMIC DNA]</scope>
    <source>
        <strain evidence="11 12">BYS87W</strain>
    </source>
</reference>
<dbReference type="SMART" id="SM00387">
    <property type="entry name" value="HATPase_c"/>
    <property type="match status" value="1"/>
</dbReference>
<accession>A0ABW7H220</accession>
<evidence type="ECO:0000256" key="6">
    <source>
        <dbReference type="ARBA" id="ARBA00023012"/>
    </source>
</evidence>
<dbReference type="RefSeq" id="WP_394386235.1">
    <property type="nucleotide sequence ID" value="NZ_JBIGIB010000004.1"/>
</dbReference>
<evidence type="ECO:0000259" key="10">
    <source>
        <dbReference type="PROSITE" id="PS50113"/>
    </source>
</evidence>
<dbReference type="InterPro" id="IPR000700">
    <property type="entry name" value="PAS-assoc_C"/>
</dbReference>
<keyword evidence="11" id="KW-0547">Nucleotide-binding</keyword>
<feature type="domain" description="PAC" evidence="10">
    <location>
        <begin position="305"/>
        <end position="355"/>
    </location>
</feature>
<keyword evidence="3" id="KW-0597">Phosphoprotein</keyword>
<dbReference type="InterPro" id="IPR003594">
    <property type="entry name" value="HATPase_dom"/>
</dbReference>
<dbReference type="GO" id="GO:0005524">
    <property type="term" value="F:ATP binding"/>
    <property type="evidence" value="ECO:0007669"/>
    <property type="project" value="UniProtKB-KW"/>
</dbReference>
<dbReference type="CDD" id="cd00082">
    <property type="entry name" value="HisKA"/>
    <property type="match status" value="1"/>
</dbReference>
<dbReference type="SUPFAM" id="SSF55785">
    <property type="entry name" value="PYP-like sensor domain (PAS domain)"/>
    <property type="match status" value="2"/>
</dbReference>
<proteinExistence type="predicted"/>
<evidence type="ECO:0000256" key="5">
    <source>
        <dbReference type="ARBA" id="ARBA00022777"/>
    </source>
</evidence>
<dbReference type="PANTHER" id="PTHR43711">
    <property type="entry name" value="TWO-COMPONENT HISTIDINE KINASE"/>
    <property type="match status" value="1"/>
</dbReference>
<feature type="transmembrane region" description="Helical" evidence="7">
    <location>
        <begin position="157"/>
        <end position="180"/>
    </location>
</feature>
<dbReference type="NCBIfam" id="TIGR00229">
    <property type="entry name" value="sensory_box"/>
    <property type="match status" value="1"/>
</dbReference>
<evidence type="ECO:0000256" key="3">
    <source>
        <dbReference type="ARBA" id="ARBA00022553"/>
    </source>
</evidence>
<evidence type="ECO:0000256" key="4">
    <source>
        <dbReference type="ARBA" id="ARBA00022679"/>
    </source>
</evidence>
<dbReference type="EMBL" id="JBIGIB010000004">
    <property type="protein sequence ID" value="MFG6468228.1"/>
    <property type="molecule type" value="Genomic_DNA"/>
</dbReference>
<keyword evidence="6" id="KW-0902">Two-component regulatory system</keyword>
<dbReference type="InterPro" id="IPR036890">
    <property type="entry name" value="HATPase_C_sf"/>
</dbReference>
<dbReference type="Pfam" id="PF02518">
    <property type="entry name" value="HATPase_c"/>
    <property type="match status" value="1"/>
</dbReference>
<sequence length="746" mass="81218">MSRLAALLPRSLLSRVLMLYLAALVLLLTLGFGAFLAYEVRSTLDDAEAGSQAMSALLAPAVSEAAVIGDYDTIKRTLDRAIAHPLFERAAFIDLKAGRIEVARQDRPSPTPPAWLVARVARELDPINAPIVVGGRDYGITRLHVWSERIAADIWQVMRIGVMLASFGLLAGAALVWWPLRRWLGHLDQVQALGDQLRQGGTHLAPMDTREAPLEFQRTFAVLNQVAASLQAERAQAAVTLASIAEGVAALNRAGEVVLANPVLGDLLGLPRPQLLGARVVSLLPELTELPQALQALDALGAGSEGWRGRRFERNGQMLEASLAPVRDEQGGAAGAVLVLRNVTEQQALEDRLRAELDARAHAMQTMSELLGSAGAPADAQQVNAVEALSRQVGDLVVRLRLQADQLRAIFNLSPDGFISFDAERRVQYVSPACALLIALPDRQVLGQDEAGLEALLLGRMEQADARRPLRLHDLRDEPRTVQMARPMPRILSFALHDGGGAETSQMLHIRDVTQQFELDRLKSEFLTTAAHELRTPMTSIFGFSELLLHRQMKPEVQADLLSRIHRQSKAMVDILNELLDLARIESRRALDFEFAPVCLRDLVRQTVGDFGTPEGRSAVELTMCDSPQWVQVDASKLGQALRNLLSNAYKYSPGGGRVMVSVHAATSGHAEIRVQDEGIGMTAEELARVTERFYRADKSGAIPGTGLGMAIVKEIVTLMGGTLQLNSEPQRGTCVTVRLPTIVAP</sequence>
<dbReference type="SUPFAM" id="SSF47384">
    <property type="entry name" value="Homodimeric domain of signal transducing histidine kinase"/>
    <property type="match status" value="1"/>
</dbReference>
<comment type="catalytic activity">
    <reaction evidence="1">
        <text>ATP + protein L-histidine = ADP + protein N-phospho-L-histidine.</text>
        <dbReference type="EC" id="2.7.13.3"/>
    </reaction>
</comment>
<dbReference type="PRINTS" id="PR00344">
    <property type="entry name" value="BCTRLSENSOR"/>
</dbReference>
<dbReference type="Gene3D" id="3.30.565.10">
    <property type="entry name" value="Histidine kinase-like ATPase, C-terminal domain"/>
    <property type="match status" value="1"/>
</dbReference>
<evidence type="ECO:0000256" key="1">
    <source>
        <dbReference type="ARBA" id="ARBA00000085"/>
    </source>
</evidence>
<evidence type="ECO:0000313" key="11">
    <source>
        <dbReference type="EMBL" id="MFG6468228.1"/>
    </source>
</evidence>
<dbReference type="PANTHER" id="PTHR43711:SF26">
    <property type="entry name" value="SENSOR HISTIDINE KINASE RCSC"/>
    <property type="match status" value="1"/>
</dbReference>
<feature type="domain" description="Histidine kinase" evidence="8">
    <location>
        <begin position="529"/>
        <end position="744"/>
    </location>
</feature>
<gene>
    <name evidence="11" type="ORF">ACG01O_16495</name>
</gene>
<dbReference type="CDD" id="cd00075">
    <property type="entry name" value="HATPase"/>
    <property type="match status" value="1"/>
</dbReference>
<dbReference type="InterPro" id="IPR005467">
    <property type="entry name" value="His_kinase_dom"/>
</dbReference>
<dbReference type="PROSITE" id="PS50112">
    <property type="entry name" value="PAS"/>
    <property type="match status" value="1"/>
</dbReference>
<protein>
    <recommendedName>
        <fullName evidence="2">histidine kinase</fullName>
        <ecNumber evidence="2">2.7.13.3</ecNumber>
    </recommendedName>
</protein>
<dbReference type="SMART" id="SM00388">
    <property type="entry name" value="HisKA"/>
    <property type="match status" value="1"/>
</dbReference>
<keyword evidence="4" id="KW-0808">Transferase</keyword>
<dbReference type="CDD" id="cd00130">
    <property type="entry name" value="PAS"/>
    <property type="match status" value="1"/>
</dbReference>
<keyword evidence="7" id="KW-0812">Transmembrane</keyword>
<name>A0ABW7H220_9BURK</name>
<keyword evidence="12" id="KW-1185">Reference proteome</keyword>
<dbReference type="InterPro" id="IPR004358">
    <property type="entry name" value="Sig_transdc_His_kin-like_C"/>
</dbReference>
<evidence type="ECO:0000256" key="2">
    <source>
        <dbReference type="ARBA" id="ARBA00012438"/>
    </source>
</evidence>
<comment type="caution">
    <text evidence="11">The sequence shown here is derived from an EMBL/GenBank/DDBJ whole genome shotgun (WGS) entry which is preliminary data.</text>
</comment>
<evidence type="ECO:0000256" key="7">
    <source>
        <dbReference type="SAM" id="Phobius"/>
    </source>
</evidence>
<organism evidence="11 12">
    <name type="scientific">Pelomonas baiyunensis</name>
    <dbReference type="NCBI Taxonomy" id="3299026"/>
    <lineage>
        <taxon>Bacteria</taxon>
        <taxon>Pseudomonadati</taxon>
        <taxon>Pseudomonadota</taxon>
        <taxon>Betaproteobacteria</taxon>
        <taxon>Burkholderiales</taxon>
        <taxon>Sphaerotilaceae</taxon>
        <taxon>Roseateles</taxon>
    </lineage>
</organism>